<dbReference type="OrthoDB" id="9970095at2759"/>
<dbReference type="PANTHER" id="PTHR36423">
    <property type="entry name" value="AFR070WP"/>
    <property type="match status" value="1"/>
</dbReference>
<protein>
    <submittedName>
        <fullName evidence="1">10218_t:CDS:1</fullName>
    </submittedName>
</protein>
<name>A0A9N9GMT7_9GLOM</name>
<dbReference type="InterPro" id="IPR023389">
    <property type="entry name" value="DOPA-like_sf"/>
</dbReference>
<dbReference type="PANTHER" id="PTHR36423:SF2">
    <property type="entry name" value="AFR070WP"/>
    <property type="match status" value="1"/>
</dbReference>
<gene>
    <name evidence="1" type="ORF">AGERDE_LOCUS9885</name>
</gene>
<sequence>MLIPTDSLATLTSTSNIEFENLIVNGTEEAEAEEIKEWHFHVYFFQNNEKSKASALVLRQKIIELTREGFFYPVPSSVNMAPLGPHPIGSYEVWCPKEHFNRVFSWFVLHRGQHSVLVHPLTVEEIKDHTEREVWMGTPMPLDTERLHERLPQVPLQYPELKMGYSAPPSSR</sequence>
<dbReference type="SUPFAM" id="SSF143410">
    <property type="entry name" value="DOPA-like"/>
    <property type="match status" value="1"/>
</dbReference>
<dbReference type="AlphaFoldDB" id="A0A9N9GMT7"/>
<evidence type="ECO:0000313" key="1">
    <source>
        <dbReference type="EMBL" id="CAG8617118.1"/>
    </source>
</evidence>
<accession>A0A9N9GMT7</accession>
<dbReference type="InterPro" id="IPR014980">
    <property type="entry name" value="DOPA_dioxygen"/>
</dbReference>
<proteinExistence type="predicted"/>
<dbReference type="Pfam" id="PF08883">
    <property type="entry name" value="DOPA_dioxygen"/>
    <property type="match status" value="1"/>
</dbReference>
<dbReference type="Proteomes" id="UP000789831">
    <property type="component" value="Unassembled WGS sequence"/>
</dbReference>
<reference evidence="1" key="1">
    <citation type="submission" date="2021-06" db="EMBL/GenBank/DDBJ databases">
        <authorList>
            <person name="Kallberg Y."/>
            <person name="Tangrot J."/>
            <person name="Rosling A."/>
        </authorList>
    </citation>
    <scope>NUCLEOTIDE SEQUENCE</scope>
    <source>
        <strain evidence="1">MT106</strain>
    </source>
</reference>
<feature type="non-terminal residue" evidence="1">
    <location>
        <position position="1"/>
    </location>
</feature>
<comment type="caution">
    <text evidence="1">The sequence shown here is derived from an EMBL/GenBank/DDBJ whole genome shotgun (WGS) entry which is preliminary data.</text>
</comment>
<dbReference type="EMBL" id="CAJVPL010002676">
    <property type="protein sequence ID" value="CAG8617118.1"/>
    <property type="molecule type" value="Genomic_DNA"/>
</dbReference>
<evidence type="ECO:0000313" key="2">
    <source>
        <dbReference type="Proteomes" id="UP000789831"/>
    </source>
</evidence>
<keyword evidence="2" id="KW-1185">Reference proteome</keyword>
<organism evidence="1 2">
    <name type="scientific">Ambispora gerdemannii</name>
    <dbReference type="NCBI Taxonomy" id="144530"/>
    <lineage>
        <taxon>Eukaryota</taxon>
        <taxon>Fungi</taxon>
        <taxon>Fungi incertae sedis</taxon>
        <taxon>Mucoromycota</taxon>
        <taxon>Glomeromycotina</taxon>
        <taxon>Glomeromycetes</taxon>
        <taxon>Archaeosporales</taxon>
        <taxon>Ambisporaceae</taxon>
        <taxon>Ambispora</taxon>
    </lineage>
</organism>
<dbReference type="Gene3D" id="3.30.70.1240">
    <property type="entry name" value="DOPA-like domains"/>
    <property type="match status" value="1"/>
</dbReference>